<dbReference type="PROSITE" id="PS51404">
    <property type="entry name" value="DYP_PEROXIDASE"/>
    <property type="match status" value="1"/>
</dbReference>
<evidence type="ECO:0000313" key="13">
    <source>
        <dbReference type="Proteomes" id="UP001498398"/>
    </source>
</evidence>
<evidence type="ECO:0000256" key="2">
    <source>
        <dbReference type="ARBA" id="ARBA00022559"/>
    </source>
</evidence>
<dbReference type="EMBL" id="JBANRG010000005">
    <property type="protein sequence ID" value="KAK7466222.1"/>
    <property type="molecule type" value="Genomic_DNA"/>
</dbReference>
<organism evidence="12 13">
    <name type="scientific">Marasmiellus scandens</name>
    <dbReference type="NCBI Taxonomy" id="2682957"/>
    <lineage>
        <taxon>Eukaryota</taxon>
        <taxon>Fungi</taxon>
        <taxon>Dikarya</taxon>
        <taxon>Basidiomycota</taxon>
        <taxon>Agaricomycotina</taxon>
        <taxon>Agaricomycetes</taxon>
        <taxon>Agaricomycetidae</taxon>
        <taxon>Agaricales</taxon>
        <taxon>Marasmiineae</taxon>
        <taxon>Omphalotaceae</taxon>
        <taxon>Marasmiellus</taxon>
    </lineage>
</organism>
<keyword evidence="2 12" id="KW-0575">Peroxidase</keyword>
<feature type="chain" id="PRO_5046066142" evidence="9">
    <location>
        <begin position="20"/>
        <end position="544"/>
    </location>
</feature>
<evidence type="ECO:0000256" key="4">
    <source>
        <dbReference type="ARBA" id="ARBA00022723"/>
    </source>
</evidence>
<evidence type="ECO:0000256" key="5">
    <source>
        <dbReference type="ARBA" id="ARBA00022729"/>
    </source>
</evidence>
<sequence>MKFSYLSVLLAFAIQSVHAGPQYRSTRQSSILINPDAQPGLPGPRIQSAVPAANHAATLNLNDIQGDILYAYQLAIIHQSSLTNGGRIGMKKKKEMFFFFSIKDAKTFKSKLPSKIAPLITNTNQLLSVDTQPTTAVNIAFSHTGLLALNVTDNLGDSAFTGGQFKDASSIGDPGTSQWVPGFAGTNVHGVFLLASDTVKNVHDELARIKSILGNSISEIHRVHGAARPGDQEGHEHFGFMDGISQPAVQGFTQQVLPGQGDLLPAGEFLVGESGDSTTRPSWAKGGSFLVFRQMQQKVPEFNKYLMDHALNVPGLTQQENVDLLGARFIGRWKSGAPIDLSSLRDDPSLGNDNTRNNNFTFDHPDIPGFDIATNQTFELDAWFAEYKLTTDEPDHHIIRAGIPYGPEVTDYEHTSNASSTDPSLERGLAFVAYQSNINTGFRFLQQAWVNNANFFFGKAILPISTHSASLISLGPFSKIPRPGVDPIIGRSVNAPADTPRNVSGSDPLNSTHIFTLDIDFVVSRGGEYFFSPPISALTGALAV</sequence>
<evidence type="ECO:0000259" key="10">
    <source>
        <dbReference type="Pfam" id="PF20628"/>
    </source>
</evidence>
<feature type="domain" description="Dyp-type peroxidase C-terminal" evidence="10">
    <location>
        <begin position="278"/>
        <end position="451"/>
    </location>
</feature>
<keyword evidence="7" id="KW-0408">Iron</keyword>
<keyword evidence="6" id="KW-0560">Oxidoreductase</keyword>
<dbReference type="Proteomes" id="UP001498398">
    <property type="component" value="Unassembled WGS sequence"/>
</dbReference>
<gene>
    <name evidence="12" type="primary">DyP1_2</name>
    <name evidence="12" type="ORF">VKT23_004945</name>
</gene>
<evidence type="ECO:0000256" key="3">
    <source>
        <dbReference type="ARBA" id="ARBA00022617"/>
    </source>
</evidence>
<evidence type="ECO:0000259" key="11">
    <source>
        <dbReference type="Pfam" id="PF21105"/>
    </source>
</evidence>
<dbReference type="InterPro" id="IPR006314">
    <property type="entry name" value="Dyp_peroxidase"/>
</dbReference>
<keyword evidence="13" id="KW-1185">Reference proteome</keyword>
<dbReference type="PANTHER" id="PTHR30521">
    <property type="entry name" value="DEFERROCHELATASE/PEROXIDASE"/>
    <property type="match status" value="1"/>
</dbReference>
<dbReference type="NCBIfam" id="TIGR01413">
    <property type="entry name" value="Dyp_perox_fam"/>
    <property type="match status" value="1"/>
</dbReference>
<evidence type="ECO:0000256" key="1">
    <source>
        <dbReference type="ARBA" id="ARBA00001970"/>
    </source>
</evidence>
<dbReference type="InterPro" id="IPR048328">
    <property type="entry name" value="Dyp_perox_C"/>
</dbReference>
<accession>A0ABR1JUJ0</accession>
<evidence type="ECO:0000256" key="6">
    <source>
        <dbReference type="ARBA" id="ARBA00023002"/>
    </source>
</evidence>
<evidence type="ECO:0000256" key="9">
    <source>
        <dbReference type="SAM" id="SignalP"/>
    </source>
</evidence>
<dbReference type="Pfam" id="PF20628">
    <property type="entry name" value="Dyp_perox_C"/>
    <property type="match status" value="1"/>
</dbReference>
<keyword evidence="5 9" id="KW-0732">Signal</keyword>
<feature type="signal peptide" evidence="9">
    <location>
        <begin position="1"/>
        <end position="19"/>
    </location>
</feature>
<feature type="domain" description="DyP dimeric alpha+beta barrel" evidence="11">
    <location>
        <begin position="88"/>
        <end position="229"/>
    </location>
</feature>
<dbReference type="InterPro" id="IPR049509">
    <property type="entry name" value="DyP_N"/>
</dbReference>
<comment type="cofactor">
    <cofactor evidence="1">
        <name>heme b</name>
        <dbReference type="ChEBI" id="CHEBI:60344"/>
    </cofactor>
</comment>
<comment type="caution">
    <text evidence="12">The sequence shown here is derived from an EMBL/GenBank/DDBJ whole genome shotgun (WGS) entry which is preliminary data.</text>
</comment>
<evidence type="ECO:0000313" key="12">
    <source>
        <dbReference type="EMBL" id="KAK7466222.1"/>
    </source>
</evidence>
<evidence type="ECO:0000256" key="8">
    <source>
        <dbReference type="ARBA" id="ARBA00025737"/>
    </source>
</evidence>
<comment type="similarity">
    <text evidence="8">Belongs to the DyP-type peroxidase family.</text>
</comment>
<dbReference type="Pfam" id="PF21105">
    <property type="entry name" value="DyP_N"/>
    <property type="match status" value="1"/>
</dbReference>
<reference evidence="12 13" key="1">
    <citation type="submission" date="2024-01" db="EMBL/GenBank/DDBJ databases">
        <title>A draft genome for the cacao thread blight pathogen Marasmiellus scandens.</title>
        <authorList>
            <person name="Baruah I.K."/>
            <person name="Leung J."/>
            <person name="Bukari Y."/>
            <person name="Amoako-Attah I."/>
            <person name="Meinhardt L.W."/>
            <person name="Bailey B.A."/>
            <person name="Cohen S.P."/>
        </authorList>
    </citation>
    <scope>NUCLEOTIDE SEQUENCE [LARGE SCALE GENOMIC DNA]</scope>
    <source>
        <strain evidence="12 13">GH-19</strain>
    </source>
</reference>
<evidence type="ECO:0000256" key="7">
    <source>
        <dbReference type="ARBA" id="ARBA00023004"/>
    </source>
</evidence>
<protein>
    <submittedName>
        <fullName evidence="12">Dye-decolorizing heme-containing peroxidase</fullName>
    </submittedName>
</protein>
<dbReference type="PANTHER" id="PTHR30521:SF4">
    <property type="entry name" value="DEFERROCHELATASE"/>
    <property type="match status" value="1"/>
</dbReference>
<dbReference type="SUPFAM" id="SSF54909">
    <property type="entry name" value="Dimeric alpha+beta barrel"/>
    <property type="match status" value="1"/>
</dbReference>
<keyword evidence="3" id="KW-0349">Heme</keyword>
<proteinExistence type="inferred from homology"/>
<dbReference type="InterPro" id="IPR011008">
    <property type="entry name" value="Dimeric_a/b-barrel"/>
</dbReference>
<keyword evidence="4" id="KW-0479">Metal-binding</keyword>
<dbReference type="GO" id="GO:0004601">
    <property type="term" value="F:peroxidase activity"/>
    <property type="evidence" value="ECO:0007669"/>
    <property type="project" value="UniProtKB-KW"/>
</dbReference>
<name>A0ABR1JUJ0_9AGAR</name>